<dbReference type="GO" id="GO:0006313">
    <property type="term" value="P:DNA transposition"/>
    <property type="evidence" value="ECO:0007669"/>
    <property type="project" value="InterPro"/>
</dbReference>
<dbReference type="EMBL" id="FZMO01000247">
    <property type="protein sequence ID" value="SNQ49352.1"/>
    <property type="molecule type" value="Genomic_DNA"/>
</dbReference>
<keyword evidence="3" id="KW-1185">Reference proteome</keyword>
<dbReference type="Pfam" id="PF01609">
    <property type="entry name" value="DDE_Tnp_1"/>
    <property type="match status" value="1"/>
</dbReference>
<name>A0A2I2KUL6_9ACTN</name>
<feature type="domain" description="Transposase IS4-like" evidence="1">
    <location>
        <begin position="3"/>
        <end position="125"/>
    </location>
</feature>
<sequence length="135" mass="15583">MITDATGVPLATTLTGGNRNDVTQLIPLVEAIPLIRGRRGRPRHRPRYLLADRAYDHDIYRRKLTARQITPIIARRGTPHGSGLGTQRWPVERTIGWLHQFRRLRTRWERRADIHQAFLSLACSIICLRKLKGSF</sequence>
<evidence type="ECO:0000313" key="3">
    <source>
        <dbReference type="Proteomes" id="UP000234331"/>
    </source>
</evidence>
<dbReference type="PANTHER" id="PTHR30007:SF1">
    <property type="entry name" value="BLR1914 PROTEIN"/>
    <property type="match status" value="1"/>
</dbReference>
<gene>
    <name evidence="2" type="ORF">FRACA_3200004</name>
</gene>
<dbReference type="PANTHER" id="PTHR30007">
    <property type="entry name" value="PHP DOMAIN PROTEIN"/>
    <property type="match status" value="1"/>
</dbReference>
<reference evidence="2 3" key="1">
    <citation type="submission" date="2017-06" db="EMBL/GenBank/DDBJ databases">
        <authorList>
            <person name="Kim H.J."/>
            <person name="Triplett B.A."/>
        </authorList>
    </citation>
    <scope>NUCLEOTIDE SEQUENCE [LARGE SCALE GENOMIC DNA]</scope>
    <source>
        <strain evidence="2">FRACA_ARgP5</strain>
    </source>
</reference>
<dbReference type="NCBIfam" id="NF033580">
    <property type="entry name" value="transpos_IS5_3"/>
    <property type="match status" value="1"/>
</dbReference>
<evidence type="ECO:0000259" key="1">
    <source>
        <dbReference type="Pfam" id="PF01609"/>
    </source>
</evidence>
<organism evidence="2 3">
    <name type="scientific">Frankia canadensis</name>
    <dbReference type="NCBI Taxonomy" id="1836972"/>
    <lineage>
        <taxon>Bacteria</taxon>
        <taxon>Bacillati</taxon>
        <taxon>Actinomycetota</taxon>
        <taxon>Actinomycetes</taxon>
        <taxon>Frankiales</taxon>
        <taxon>Frankiaceae</taxon>
        <taxon>Frankia</taxon>
    </lineage>
</organism>
<dbReference type="Proteomes" id="UP000234331">
    <property type="component" value="Unassembled WGS sequence"/>
</dbReference>
<evidence type="ECO:0000313" key="2">
    <source>
        <dbReference type="EMBL" id="SNQ49352.1"/>
    </source>
</evidence>
<protein>
    <submittedName>
        <fullName evidence="2">Transposase</fullName>
    </submittedName>
</protein>
<accession>A0A2I2KUL6</accession>
<dbReference type="InterPro" id="IPR002559">
    <property type="entry name" value="Transposase_11"/>
</dbReference>
<dbReference type="AlphaFoldDB" id="A0A2I2KUL6"/>
<proteinExistence type="predicted"/>
<dbReference type="GO" id="GO:0003677">
    <property type="term" value="F:DNA binding"/>
    <property type="evidence" value="ECO:0007669"/>
    <property type="project" value="InterPro"/>
</dbReference>
<dbReference type="GO" id="GO:0004803">
    <property type="term" value="F:transposase activity"/>
    <property type="evidence" value="ECO:0007669"/>
    <property type="project" value="InterPro"/>
</dbReference>